<dbReference type="Pfam" id="PF00005">
    <property type="entry name" value="ABC_tran"/>
    <property type="match status" value="1"/>
</dbReference>
<dbReference type="Gene3D" id="3.40.50.300">
    <property type="entry name" value="P-loop containing nucleotide triphosphate hydrolases"/>
    <property type="match status" value="1"/>
</dbReference>
<proteinExistence type="inferred from homology"/>
<dbReference type="SUPFAM" id="SSF52540">
    <property type="entry name" value="P-loop containing nucleoside triphosphate hydrolases"/>
    <property type="match status" value="1"/>
</dbReference>
<comment type="similarity">
    <text evidence="1">Belongs to the ABC transporter superfamily.</text>
</comment>
<keyword evidence="5" id="KW-0067">ATP-binding</keyword>
<evidence type="ECO:0000313" key="6">
    <source>
        <dbReference type="Proteomes" id="UP000271678"/>
    </source>
</evidence>
<keyword evidence="3" id="KW-0472">Membrane</keyword>
<gene>
    <name evidence="5" type="ORF">EFY87_06655</name>
</gene>
<dbReference type="EMBL" id="RJJQ01000004">
    <property type="protein sequence ID" value="RNI23940.1"/>
    <property type="molecule type" value="Genomic_DNA"/>
</dbReference>
<dbReference type="AlphaFoldDB" id="A0A3M9MEE1"/>
<evidence type="ECO:0000256" key="1">
    <source>
        <dbReference type="ARBA" id="ARBA00005417"/>
    </source>
</evidence>
<feature type="domain" description="ABC transporter" evidence="4">
    <location>
        <begin position="41"/>
        <end position="208"/>
    </location>
</feature>
<dbReference type="PROSITE" id="PS50893">
    <property type="entry name" value="ABC_TRANSPORTER_2"/>
    <property type="match status" value="1"/>
</dbReference>
<accession>A0A3M9MEE1</accession>
<evidence type="ECO:0000313" key="5">
    <source>
        <dbReference type="EMBL" id="RNI23940.1"/>
    </source>
</evidence>
<name>A0A3M9MEE1_9MICO</name>
<comment type="caution">
    <text evidence="5">The sequence shown here is derived from an EMBL/GenBank/DDBJ whole genome shotgun (WGS) entry which is preliminary data.</text>
</comment>
<dbReference type="GO" id="GO:0016887">
    <property type="term" value="F:ATP hydrolysis activity"/>
    <property type="evidence" value="ECO:0007669"/>
    <property type="project" value="InterPro"/>
</dbReference>
<sequence length="208" mass="21805">MHDAALPLAGAAILVVAWTVTIVAYRLRRAPVTTVADDAVLRVHGLTKRYGERVALDDVTFALPRGAVLALMGPNGAGKTTLLQLISGLALPSAGAAYVLGERVAPGSAVLRRAGIALEEPGFAPHLTGRANLETLWRVSGRPADEAQLDLAAQLAGLTPYLDRRARDYSQGMKQRLAIAGALLGLPDLLILDEPANGLDPARTRPGT</sequence>
<keyword evidence="5" id="KW-0547">Nucleotide-binding</keyword>
<keyword evidence="3" id="KW-0812">Transmembrane</keyword>
<evidence type="ECO:0000256" key="3">
    <source>
        <dbReference type="SAM" id="Phobius"/>
    </source>
</evidence>
<dbReference type="InterPro" id="IPR027417">
    <property type="entry name" value="P-loop_NTPase"/>
</dbReference>
<evidence type="ECO:0000259" key="4">
    <source>
        <dbReference type="PROSITE" id="PS50893"/>
    </source>
</evidence>
<dbReference type="InterPro" id="IPR003439">
    <property type="entry name" value="ABC_transporter-like_ATP-bd"/>
</dbReference>
<keyword evidence="2" id="KW-0813">Transport</keyword>
<dbReference type="InterPro" id="IPR017871">
    <property type="entry name" value="ABC_transporter-like_CS"/>
</dbReference>
<dbReference type="GO" id="GO:0005524">
    <property type="term" value="F:ATP binding"/>
    <property type="evidence" value="ECO:0007669"/>
    <property type="project" value="UniProtKB-KW"/>
</dbReference>
<dbReference type="OrthoDB" id="9804819at2"/>
<feature type="transmembrane region" description="Helical" evidence="3">
    <location>
        <begin position="6"/>
        <end position="25"/>
    </location>
</feature>
<dbReference type="PROSITE" id="PS00211">
    <property type="entry name" value="ABC_TRANSPORTER_1"/>
    <property type="match status" value="1"/>
</dbReference>
<keyword evidence="3" id="KW-1133">Transmembrane helix</keyword>
<dbReference type="Proteomes" id="UP000271678">
    <property type="component" value="Unassembled WGS sequence"/>
</dbReference>
<evidence type="ECO:0000256" key="2">
    <source>
        <dbReference type="ARBA" id="ARBA00022448"/>
    </source>
</evidence>
<dbReference type="PANTHER" id="PTHR43335">
    <property type="entry name" value="ABC TRANSPORTER, ATP-BINDING PROTEIN"/>
    <property type="match status" value="1"/>
</dbReference>
<dbReference type="PANTHER" id="PTHR43335:SF4">
    <property type="entry name" value="ABC TRANSPORTER, ATP-BINDING PROTEIN"/>
    <property type="match status" value="1"/>
</dbReference>
<organism evidence="5 6">
    <name type="scientific">Flexivirga caeni</name>
    <dbReference type="NCBI Taxonomy" id="2294115"/>
    <lineage>
        <taxon>Bacteria</taxon>
        <taxon>Bacillati</taxon>
        <taxon>Actinomycetota</taxon>
        <taxon>Actinomycetes</taxon>
        <taxon>Micrococcales</taxon>
        <taxon>Dermacoccaceae</taxon>
        <taxon>Flexivirga</taxon>
    </lineage>
</organism>
<reference evidence="5 6" key="1">
    <citation type="submission" date="2018-11" db="EMBL/GenBank/DDBJ databases">
        <title>Draft genome of Simplicispira Flexivirga sp. BO-16.</title>
        <authorList>
            <person name="Im W.T."/>
        </authorList>
    </citation>
    <scope>NUCLEOTIDE SEQUENCE [LARGE SCALE GENOMIC DNA]</scope>
    <source>
        <strain evidence="5 6">BO-16</strain>
    </source>
</reference>
<protein>
    <submittedName>
        <fullName evidence="5">ABC transporter ATP-binding protein</fullName>
    </submittedName>
</protein>
<dbReference type="RefSeq" id="WP_123270679.1">
    <property type="nucleotide sequence ID" value="NZ_RJJQ01000004.1"/>
</dbReference>
<keyword evidence="6" id="KW-1185">Reference proteome</keyword>